<accession>A0ACC0QSA5</accession>
<comment type="caution">
    <text evidence="1">The sequence shown here is derived from an EMBL/GenBank/DDBJ whole genome shotgun (WGS) entry which is preliminary data.</text>
</comment>
<gene>
    <name evidence="1" type="ORF">NCS57_00826600</name>
</gene>
<dbReference type="Proteomes" id="UP001065298">
    <property type="component" value="Chromosome 6"/>
</dbReference>
<name>A0ACC0QSA5_9HYPO</name>
<sequence length="350" mass="39856">MPVIHVEIDPDGDTLIILPHPEPDPDAEESEDEEENDEEPDAEMPDVEEPSQSCFKVSMKHLVLASPRAKKMFAGNYAEAQPGTDGLRRWTFEPIFDAKAFRIVMNAIHGHTRKMPRTMTLRRLAKISAIVDDLDCSQSLWFYAKTWLAELDTYMDDDNFRRWMLISFVFDEPELFESATTFAIRRGDRPFDACGLPIRPKIIDTIDAERDKHITRIVDGVASLIEEVKTKECDPQCKSMTFGALTLYLISANLVLPSPSKPYLDLRLSRICHQLNDFRLPLAYRPGESFKKSWKRSKDLWVFQEAPLRVSDPSPPQGVNSHSCDLRGLVTRSLSSLSAAPWGLNISDFR</sequence>
<evidence type="ECO:0000313" key="2">
    <source>
        <dbReference type="Proteomes" id="UP001065298"/>
    </source>
</evidence>
<protein>
    <submittedName>
        <fullName evidence="1">Uncharacterized protein</fullName>
    </submittedName>
</protein>
<organism evidence="1 2">
    <name type="scientific">Fusarium keratoplasticum</name>
    <dbReference type="NCBI Taxonomy" id="1328300"/>
    <lineage>
        <taxon>Eukaryota</taxon>
        <taxon>Fungi</taxon>
        <taxon>Dikarya</taxon>
        <taxon>Ascomycota</taxon>
        <taxon>Pezizomycotina</taxon>
        <taxon>Sordariomycetes</taxon>
        <taxon>Hypocreomycetidae</taxon>
        <taxon>Hypocreales</taxon>
        <taxon>Nectriaceae</taxon>
        <taxon>Fusarium</taxon>
        <taxon>Fusarium solani species complex</taxon>
    </lineage>
</organism>
<evidence type="ECO:0000313" key="1">
    <source>
        <dbReference type="EMBL" id="KAI8666033.1"/>
    </source>
</evidence>
<dbReference type="EMBL" id="CM046508">
    <property type="protein sequence ID" value="KAI8666033.1"/>
    <property type="molecule type" value="Genomic_DNA"/>
</dbReference>
<keyword evidence="2" id="KW-1185">Reference proteome</keyword>
<reference evidence="1" key="1">
    <citation type="submission" date="2022-06" db="EMBL/GenBank/DDBJ databases">
        <title>Fusarium solani species complex genomes reveal bases of compartmentalisation and animal pathogenesis.</title>
        <authorList>
            <person name="Tsai I.J."/>
        </authorList>
    </citation>
    <scope>NUCLEOTIDE SEQUENCE</scope>
    <source>
        <strain evidence="1">Fu6.1</strain>
    </source>
</reference>
<proteinExistence type="predicted"/>